<dbReference type="EMBL" id="RQGF01000012">
    <property type="protein sequence ID" value="TGL63706.1"/>
    <property type="molecule type" value="Genomic_DNA"/>
</dbReference>
<accession>A0A4R9KC94</accession>
<comment type="caution">
    <text evidence="1">The sequence shown here is derived from an EMBL/GenBank/DDBJ whole genome shotgun (WGS) entry which is preliminary data.</text>
</comment>
<proteinExistence type="predicted"/>
<sequence length="423" mass="48032">MKSFRISLIFISIFAFFYTTPTFAEKKTIYLKNGKILRGEVLQQNATSLTVKIDSGETIQLNKTEINMVSFGDATKEKKAEVEPNKKETNSVEIPSPAIVSEKPVLNFRIDQLNRKDLELYLGIGAGKYTPDTQEFLARVQNKFGLLSSIPPTQIDKPTHKPSVSETFGGIYTWKRWSGGIHGSYFQNRSTYHAATYSETGMSTTEGSFPEKQSSLKGDFSFLAFTNDRFDLRPSLGYQYFWGRTQDPNGSTNYFIATGLYLYANSAVEFQETLKGYTIGLKATIRMGDRWENRLEYHNLTLSGNQNGSTVSTLVPVNLSQFAIIKLSETAGWRADGFHFLYRLVYRITPTLSIYGGFQYYEWKYNLDNFNLINYSSKDGFLGIDPTYAFQQEKLLEAIAKSSTSNSKSSIIEFGIMKRLEFR</sequence>
<dbReference type="OrthoDB" id="339614at2"/>
<keyword evidence="2" id="KW-1185">Reference proteome</keyword>
<dbReference type="NCBIfam" id="NF047433">
    <property type="entry name" value="Lepto_7_Nterm"/>
    <property type="match status" value="1"/>
</dbReference>
<name>A0A4R9KC94_9LEPT</name>
<gene>
    <name evidence="1" type="ORF">EHQ64_07095</name>
</gene>
<protein>
    <submittedName>
        <fullName evidence="1">Uncharacterized protein</fullName>
    </submittedName>
</protein>
<dbReference type="RefSeq" id="WP_135648770.1">
    <property type="nucleotide sequence ID" value="NZ_RQGF01000012.1"/>
</dbReference>
<organism evidence="1 2">
    <name type="scientific">Leptospira sarikeiensis</name>
    <dbReference type="NCBI Taxonomy" id="2484943"/>
    <lineage>
        <taxon>Bacteria</taxon>
        <taxon>Pseudomonadati</taxon>
        <taxon>Spirochaetota</taxon>
        <taxon>Spirochaetia</taxon>
        <taxon>Leptospirales</taxon>
        <taxon>Leptospiraceae</taxon>
        <taxon>Leptospira</taxon>
    </lineage>
</organism>
<evidence type="ECO:0000313" key="2">
    <source>
        <dbReference type="Proteomes" id="UP000297762"/>
    </source>
</evidence>
<dbReference type="Proteomes" id="UP000297762">
    <property type="component" value="Unassembled WGS sequence"/>
</dbReference>
<reference evidence="1" key="1">
    <citation type="journal article" date="2019" name="PLoS Negl. Trop. Dis.">
        <title>Revisiting the worldwide diversity of Leptospira species in the environment.</title>
        <authorList>
            <person name="Vincent A.T."/>
            <person name="Schiettekatte O."/>
            <person name="Bourhy P."/>
            <person name="Veyrier F.J."/>
            <person name="Picardeau M."/>
        </authorList>
    </citation>
    <scope>NUCLEOTIDE SEQUENCE [LARGE SCALE GENOMIC DNA]</scope>
    <source>
        <strain evidence="1">201702455</strain>
    </source>
</reference>
<evidence type="ECO:0000313" key="1">
    <source>
        <dbReference type="EMBL" id="TGL63706.1"/>
    </source>
</evidence>
<dbReference type="AlphaFoldDB" id="A0A4R9KC94"/>